<organism evidence="2 3">
    <name type="scientific">Agrocybe chaxingu</name>
    <dbReference type="NCBI Taxonomy" id="84603"/>
    <lineage>
        <taxon>Eukaryota</taxon>
        <taxon>Fungi</taxon>
        <taxon>Dikarya</taxon>
        <taxon>Basidiomycota</taxon>
        <taxon>Agaricomycotina</taxon>
        <taxon>Agaricomycetes</taxon>
        <taxon>Agaricomycetidae</taxon>
        <taxon>Agaricales</taxon>
        <taxon>Agaricineae</taxon>
        <taxon>Strophariaceae</taxon>
        <taxon>Agrocybe</taxon>
    </lineage>
</organism>
<dbReference type="EMBL" id="JANKHO010000169">
    <property type="protein sequence ID" value="KAJ3513965.1"/>
    <property type="molecule type" value="Genomic_DNA"/>
</dbReference>
<feature type="compositionally biased region" description="Basic and acidic residues" evidence="1">
    <location>
        <begin position="155"/>
        <end position="176"/>
    </location>
</feature>
<sequence>MKRAADTSPSVKMKSLPNSEAQSHPQYQVHPDIDILSAQFVEGFNFHQEAPHPASLPPIPKANATERLALWPTGASSAAPAKSSTAPATSPIPHGWSSATPATSSVALAGPPLLLAQPPRLVQTQNTLRSLRASGASRAPLWGVASSPINVFDDVPPRREPAGEERKTVIPEKADTVESGSVFVPGGFTSSPRPPLSRSPSSPAPSSPTPANRTPTSPSQYKRSLSVAFDPSVSKLSPPATNSNSPLPVNTYAASSPSSTLSPALGKIPERSPSPVALISQAALLLQAESSAQEREQLIRDVDLVSYLEKIWTREPDKKTLDHFRSEIQACASQSEIFKVITRWASAMKGDIPTISAHCAKLLLDPLDSSRLNLSPWHLDGHSISTMQRERSISAPGISSKASISAALSTVNQGRQEGVPGHPKSGATNSHGKKFRFWTSSSPAPIEKPNFFKPKNPTQRADIYLHWNTADQAWQAWLADLVWDDVRREDVLTWIDITWYRNDFNGHEPLAHPTLPDLFLVFRPDATPNFIKGKSMTTYKNGFPLGKGSALQAPEERGEGEQGQG</sequence>
<reference evidence="2" key="1">
    <citation type="submission" date="2022-07" db="EMBL/GenBank/DDBJ databases">
        <title>Genome Sequence of Agrocybe chaxingu.</title>
        <authorList>
            <person name="Buettner E."/>
        </authorList>
    </citation>
    <scope>NUCLEOTIDE SEQUENCE</scope>
    <source>
        <strain evidence="2">MP-N11</strain>
    </source>
</reference>
<feature type="region of interest" description="Disordered" evidence="1">
    <location>
        <begin position="543"/>
        <end position="565"/>
    </location>
</feature>
<feature type="region of interest" description="Disordered" evidence="1">
    <location>
        <begin position="74"/>
        <end position="103"/>
    </location>
</feature>
<keyword evidence="3" id="KW-1185">Reference proteome</keyword>
<accession>A0A9W8MXH9</accession>
<protein>
    <submittedName>
        <fullName evidence="2">Uncharacterized protein</fullName>
    </submittedName>
</protein>
<feature type="compositionally biased region" description="Low complexity" evidence="1">
    <location>
        <begin position="253"/>
        <end position="265"/>
    </location>
</feature>
<feature type="compositionally biased region" description="Low complexity" evidence="1">
    <location>
        <begin position="209"/>
        <end position="219"/>
    </location>
</feature>
<feature type="region of interest" description="Disordered" evidence="1">
    <location>
        <begin position="151"/>
        <end position="267"/>
    </location>
</feature>
<feature type="compositionally biased region" description="Polar residues" evidence="1">
    <location>
        <begin position="16"/>
        <end position="26"/>
    </location>
</feature>
<dbReference type="AlphaFoldDB" id="A0A9W8MXH9"/>
<evidence type="ECO:0000313" key="3">
    <source>
        <dbReference type="Proteomes" id="UP001148786"/>
    </source>
</evidence>
<evidence type="ECO:0000313" key="2">
    <source>
        <dbReference type="EMBL" id="KAJ3513965.1"/>
    </source>
</evidence>
<dbReference type="Proteomes" id="UP001148786">
    <property type="component" value="Unassembled WGS sequence"/>
</dbReference>
<feature type="region of interest" description="Disordered" evidence="1">
    <location>
        <begin position="409"/>
        <end position="432"/>
    </location>
</feature>
<comment type="caution">
    <text evidence="2">The sequence shown here is derived from an EMBL/GenBank/DDBJ whole genome shotgun (WGS) entry which is preliminary data.</text>
</comment>
<evidence type="ECO:0000256" key="1">
    <source>
        <dbReference type="SAM" id="MobiDB-lite"/>
    </source>
</evidence>
<name>A0A9W8MXH9_9AGAR</name>
<feature type="compositionally biased region" description="Low complexity" evidence="1">
    <location>
        <begin position="74"/>
        <end position="93"/>
    </location>
</feature>
<feature type="compositionally biased region" description="Pro residues" evidence="1">
    <location>
        <begin position="192"/>
        <end position="208"/>
    </location>
</feature>
<gene>
    <name evidence="2" type="ORF">NLJ89_g2649</name>
</gene>
<feature type="compositionally biased region" description="Polar residues" evidence="1">
    <location>
        <begin position="239"/>
        <end position="248"/>
    </location>
</feature>
<proteinExistence type="predicted"/>
<feature type="region of interest" description="Disordered" evidence="1">
    <location>
        <begin position="1"/>
        <end position="30"/>
    </location>
</feature>
<feature type="compositionally biased region" description="Basic and acidic residues" evidence="1">
    <location>
        <begin position="554"/>
        <end position="565"/>
    </location>
</feature>